<dbReference type="InterPro" id="IPR029062">
    <property type="entry name" value="Class_I_gatase-like"/>
</dbReference>
<evidence type="ECO:0000313" key="2">
    <source>
        <dbReference type="EMBL" id="SDD59278.1"/>
    </source>
</evidence>
<dbReference type="Proteomes" id="UP000199501">
    <property type="component" value="Unassembled WGS sequence"/>
</dbReference>
<dbReference type="InterPro" id="IPR046540">
    <property type="entry name" value="DMFA2_C"/>
</dbReference>
<organism evidence="2 3">
    <name type="scientific">Actinokineospora iranica</name>
    <dbReference type="NCBI Taxonomy" id="1271860"/>
    <lineage>
        <taxon>Bacteria</taxon>
        <taxon>Bacillati</taxon>
        <taxon>Actinomycetota</taxon>
        <taxon>Actinomycetes</taxon>
        <taxon>Pseudonocardiales</taxon>
        <taxon>Pseudonocardiaceae</taxon>
        <taxon>Actinokineospora</taxon>
    </lineage>
</organism>
<evidence type="ECO:0000259" key="1">
    <source>
        <dbReference type="Pfam" id="PF20254"/>
    </source>
</evidence>
<feature type="domain" description="N,N-dimethylformamidase beta subunit-like C-terminal" evidence="1">
    <location>
        <begin position="41"/>
        <end position="379"/>
    </location>
</feature>
<dbReference type="SUPFAM" id="SSF52317">
    <property type="entry name" value="Class I glutamine amidotransferase-like"/>
    <property type="match status" value="1"/>
</dbReference>
<sequence>MYVAFFVESASDTAPTTDGRGRPAGKLPYDSARLAGFGREYFVLRPRVPGSAAILYKKSSFTRHAYNRSDAPGIERASSLYDNPVYVPANGDEPGGHKVSAHRPGGVNDLAYWDAPFIAWLEREGYQVEFCTDLDLHEDPNLLSPYRLLLSVGHDEYWSARMREHVEAFVDAGGNVAFFSANTCWWRVHVVDGGTALVCDTDHDVDGVYPHLPATDQWWPPEPDGVGAPENALTGVSFRNGGMWPGDDWPGDRPRTGFLVQHADHWVYEGTGLRDGSGGRGADRLGAGQPLIGYECDGAAYTVDERGVARPTGADGTPESFLILGIAVLAPTHDDFHNPKPGHWNCVSRESATGPRAATMGIHTRNGTVFTAATTDWPAIVGRGCDVGVGRVTRNVLDRLST</sequence>
<dbReference type="AlphaFoldDB" id="A0A1G6W0F6"/>
<keyword evidence="3" id="KW-1185">Reference proteome</keyword>
<reference evidence="3" key="1">
    <citation type="submission" date="2016-10" db="EMBL/GenBank/DDBJ databases">
        <authorList>
            <person name="Varghese N."/>
            <person name="Submissions S."/>
        </authorList>
    </citation>
    <scope>NUCLEOTIDE SEQUENCE [LARGE SCALE GENOMIC DNA]</scope>
    <source>
        <strain evidence="3">IBRC-M 10403</strain>
    </source>
</reference>
<dbReference type="Pfam" id="PF20254">
    <property type="entry name" value="DMFA2_C"/>
    <property type="match status" value="1"/>
</dbReference>
<proteinExistence type="predicted"/>
<accession>A0A1G6W0F6</accession>
<protein>
    <recommendedName>
        <fullName evidence="1">N,N-dimethylformamidase beta subunit-like C-terminal domain-containing protein</fullName>
    </recommendedName>
</protein>
<gene>
    <name evidence="2" type="ORF">SAMN05216174_113194</name>
</gene>
<dbReference type="STRING" id="1271860.SAMN05216174_113194"/>
<dbReference type="EMBL" id="FMZZ01000013">
    <property type="protein sequence ID" value="SDD59278.1"/>
    <property type="molecule type" value="Genomic_DNA"/>
</dbReference>
<evidence type="ECO:0000313" key="3">
    <source>
        <dbReference type="Proteomes" id="UP000199501"/>
    </source>
</evidence>
<name>A0A1G6W0F6_9PSEU</name>